<gene>
    <name evidence="5 8" type="primary">truB</name>
    <name evidence="8" type="ORF">EHE19_012505</name>
</gene>
<evidence type="ECO:0000259" key="6">
    <source>
        <dbReference type="Pfam" id="PF01509"/>
    </source>
</evidence>
<evidence type="ECO:0000313" key="9">
    <source>
        <dbReference type="Proteomes" id="UP000306409"/>
    </source>
</evidence>
<evidence type="ECO:0000256" key="2">
    <source>
        <dbReference type="ARBA" id="ARBA00005642"/>
    </source>
</evidence>
<dbReference type="GO" id="GO:1990481">
    <property type="term" value="P:mRNA pseudouridine synthesis"/>
    <property type="evidence" value="ECO:0007669"/>
    <property type="project" value="TreeGrafter"/>
</dbReference>
<reference evidence="8 9" key="1">
    <citation type="submission" date="2020-09" db="EMBL/GenBank/DDBJ databases">
        <title>Characterization and genome sequencing of Ruminiclostridium sp. nov. MA18.</title>
        <authorList>
            <person name="Rettenmaier R."/>
            <person name="Kowollik M.-L."/>
            <person name="Liebl W."/>
            <person name="Zverlov V."/>
        </authorList>
    </citation>
    <scope>NUCLEOTIDE SEQUENCE [LARGE SCALE GENOMIC DNA]</scope>
    <source>
        <strain evidence="8 9">MA18</strain>
    </source>
</reference>
<dbReference type="SUPFAM" id="SSF55120">
    <property type="entry name" value="Pseudouridine synthase"/>
    <property type="match status" value="1"/>
</dbReference>
<dbReference type="EMBL" id="CP061336">
    <property type="protein sequence ID" value="QNU65733.1"/>
    <property type="molecule type" value="Genomic_DNA"/>
</dbReference>
<dbReference type="HAMAP" id="MF_01080">
    <property type="entry name" value="TruB_bact"/>
    <property type="match status" value="1"/>
</dbReference>
<sequence>MNGILNVLKPAGMTSFDVIAVARKITQQRKIGHTGTLDPSAVGVLPICLGNATKAIEFMIDKDKVYRAEMTLGVTTDTQDSSGKVISSHPVDVTNNEIVDVCKSFIGEIAQLPPMYSAIKIGGKKLYEIARQGETIERQARNITIYDINVIRIWDDISIFGENSSTVQYATKKVLFDVHCSKGTYIRTLCNDIGEKLGCGGHMSFLVRTRAGNYDINSAFTLEEIMELAKENTLSSKLVPVESVFRDYDKVQLNEADTAKYNNGVWIKYTYEKENKNVNKRVYDFKGVFLGIGEVFDDGRGTFLKSKKFFRG</sequence>
<evidence type="ECO:0000259" key="7">
    <source>
        <dbReference type="Pfam" id="PF16198"/>
    </source>
</evidence>
<organism evidence="8 9">
    <name type="scientific">Ruminiclostridium herbifermentans</name>
    <dbReference type="NCBI Taxonomy" id="2488810"/>
    <lineage>
        <taxon>Bacteria</taxon>
        <taxon>Bacillati</taxon>
        <taxon>Bacillota</taxon>
        <taxon>Clostridia</taxon>
        <taxon>Eubacteriales</taxon>
        <taxon>Oscillospiraceae</taxon>
        <taxon>Ruminiclostridium</taxon>
    </lineage>
</organism>
<comment type="function">
    <text evidence="5">Responsible for synthesis of pseudouridine from uracil-55 in the psi GC loop of transfer RNAs.</text>
</comment>
<dbReference type="RefSeq" id="WP_137697898.1">
    <property type="nucleotide sequence ID" value="NZ_CP061336.1"/>
</dbReference>
<dbReference type="InterPro" id="IPR002501">
    <property type="entry name" value="PsdUridine_synth_N"/>
</dbReference>
<accession>A0A4U7JDX5</accession>
<dbReference type="CDD" id="cd02573">
    <property type="entry name" value="PseudoU_synth_EcTruB"/>
    <property type="match status" value="1"/>
</dbReference>
<dbReference type="InterPro" id="IPR032819">
    <property type="entry name" value="TruB_C"/>
</dbReference>
<dbReference type="GO" id="GO:0160148">
    <property type="term" value="F:tRNA pseudouridine(55) synthase activity"/>
    <property type="evidence" value="ECO:0007669"/>
    <property type="project" value="UniProtKB-EC"/>
</dbReference>
<evidence type="ECO:0000256" key="4">
    <source>
        <dbReference type="ARBA" id="ARBA00023235"/>
    </source>
</evidence>
<protein>
    <recommendedName>
        <fullName evidence="5">tRNA pseudouridine synthase B</fullName>
        <ecNumber evidence="5">5.4.99.25</ecNumber>
    </recommendedName>
    <alternativeName>
        <fullName evidence="5">tRNA pseudouridine(55) synthase</fullName>
        <shortName evidence="5">Psi55 synthase</shortName>
    </alternativeName>
    <alternativeName>
        <fullName evidence="5">tRNA pseudouridylate synthase</fullName>
    </alternativeName>
    <alternativeName>
        <fullName evidence="5">tRNA-uridine isomerase</fullName>
    </alternativeName>
</protein>
<dbReference type="KEGG" id="rher:EHE19_012505"/>
<dbReference type="InterPro" id="IPR020103">
    <property type="entry name" value="PsdUridine_synth_cat_dom_sf"/>
</dbReference>
<dbReference type="Gene3D" id="3.30.2350.10">
    <property type="entry name" value="Pseudouridine synthase"/>
    <property type="match status" value="1"/>
</dbReference>
<dbReference type="FunFam" id="3.30.2350.10:FF:000011">
    <property type="entry name" value="tRNA pseudouridine synthase B"/>
    <property type="match status" value="1"/>
</dbReference>
<dbReference type="Pfam" id="PF01509">
    <property type="entry name" value="TruB_N"/>
    <property type="match status" value="1"/>
</dbReference>
<dbReference type="OrthoDB" id="9802309at2"/>
<comment type="catalytic activity">
    <reaction evidence="1 5">
        <text>uridine(55) in tRNA = pseudouridine(55) in tRNA</text>
        <dbReference type="Rhea" id="RHEA:42532"/>
        <dbReference type="Rhea" id="RHEA-COMP:10101"/>
        <dbReference type="Rhea" id="RHEA-COMP:10102"/>
        <dbReference type="ChEBI" id="CHEBI:65314"/>
        <dbReference type="ChEBI" id="CHEBI:65315"/>
        <dbReference type="EC" id="5.4.99.25"/>
    </reaction>
</comment>
<keyword evidence="4 5" id="KW-0413">Isomerase</keyword>
<evidence type="ECO:0000313" key="8">
    <source>
        <dbReference type="EMBL" id="QNU65733.1"/>
    </source>
</evidence>
<feature type="domain" description="Pseudouridine synthase II N-terminal" evidence="6">
    <location>
        <begin position="23"/>
        <end position="186"/>
    </location>
</feature>
<dbReference type="AlphaFoldDB" id="A0A4U7JDX5"/>
<evidence type="ECO:0000256" key="1">
    <source>
        <dbReference type="ARBA" id="ARBA00000385"/>
    </source>
</evidence>
<dbReference type="GO" id="GO:0003723">
    <property type="term" value="F:RNA binding"/>
    <property type="evidence" value="ECO:0007669"/>
    <property type="project" value="InterPro"/>
</dbReference>
<comment type="similarity">
    <text evidence="2 5">Belongs to the pseudouridine synthase TruB family. Type 1 subfamily.</text>
</comment>
<dbReference type="Pfam" id="PF16198">
    <property type="entry name" value="TruB_C_2"/>
    <property type="match status" value="1"/>
</dbReference>
<dbReference type="PANTHER" id="PTHR13767:SF2">
    <property type="entry name" value="PSEUDOURIDYLATE SYNTHASE TRUB1"/>
    <property type="match status" value="1"/>
</dbReference>
<dbReference type="PANTHER" id="PTHR13767">
    <property type="entry name" value="TRNA-PSEUDOURIDINE SYNTHASE"/>
    <property type="match status" value="1"/>
</dbReference>
<dbReference type="Proteomes" id="UP000306409">
    <property type="component" value="Chromosome"/>
</dbReference>
<keyword evidence="3 5" id="KW-0819">tRNA processing</keyword>
<feature type="domain" description="tRNA pseudouridylate synthase B C-terminal" evidence="7">
    <location>
        <begin position="187"/>
        <end position="245"/>
    </location>
</feature>
<evidence type="ECO:0000256" key="3">
    <source>
        <dbReference type="ARBA" id="ARBA00022694"/>
    </source>
</evidence>
<keyword evidence="9" id="KW-1185">Reference proteome</keyword>
<dbReference type="GO" id="GO:0031119">
    <property type="term" value="P:tRNA pseudouridine synthesis"/>
    <property type="evidence" value="ECO:0007669"/>
    <property type="project" value="UniProtKB-UniRule"/>
</dbReference>
<proteinExistence type="inferred from homology"/>
<evidence type="ECO:0000256" key="5">
    <source>
        <dbReference type="HAMAP-Rule" id="MF_01080"/>
    </source>
</evidence>
<dbReference type="InterPro" id="IPR014780">
    <property type="entry name" value="tRNA_psdUridine_synth_TruB"/>
</dbReference>
<dbReference type="NCBIfam" id="TIGR00431">
    <property type="entry name" value="TruB"/>
    <property type="match status" value="1"/>
</dbReference>
<dbReference type="EC" id="5.4.99.25" evidence="5"/>
<feature type="active site" description="Nucleophile" evidence="5">
    <location>
        <position position="38"/>
    </location>
</feature>
<name>A0A4U7JDX5_9FIRM</name>